<dbReference type="InterPro" id="IPR028098">
    <property type="entry name" value="Glyco_trans_4-like_N"/>
</dbReference>
<dbReference type="OrthoDB" id="9787111at2"/>
<evidence type="ECO:0000259" key="2">
    <source>
        <dbReference type="Pfam" id="PF13439"/>
    </source>
</evidence>
<dbReference type="GO" id="GO:0016757">
    <property type="term" value="F:glycosyltransferase activity"/>
    <property type="evidence" value="ECO:0007669"/>
    <property type="project" value="InterPro"/>
</dbReference>
<dbReference type="RefSeq" id="WP_012411957.1">
    <property type="nucleotide sequence ID" value="NC_010628.1"/>
</dbReference>
<dbReference type="InterPro" id="IPR050194">
    <property type="entry name" value="Glycosyltransferase_grp1"/>
</dbReference>
<organism evidence="3 4">
    <name type="scientific">Nostoc punctiforme (strain ATCC 29133 / PCC 73102)</name>
    <dbReference type="NCBI Taxonomy" id="63737"/>
    <lineage>
        <taxon>Bacteria</taxon>
        <taxon>Bacillati</taxon>
        <taxon>Cyanobacteriota</taxon>
        <taxon>Cyanophyceae</taxon>
        <taxon>Nostocales</taxon>
        <taxon>Nostocaceae</taxon>
        <taxon>Nostoc</taxon>
    </lineage>
</organism>
<dbReference type="Proteomes" id="UP000001191">
    <property type="component" value="Chromosome"/>
</dbReference>
<evidence type="ECO:0000259" key="1">
    <source>
        <dbReference type="Pfam" id="PF00534"/>
    </source>
</evidence>
<dbReference type="PANTHER" id="PTHR45947">
    <property type="entry name" value="SULFOQUINOVOSYL TRANSFERASE SQD2"/>
    <property type="match status" value="1"/>
</dbReference>
<accession>B2J8Z8</accession>
<dbReference type="AlphaFoldDB" id="B2J8Z8"/>
<reference evidence="4" key="1">
    <citation type="submission" date="2008-04" db="EMBL/GenBank/DDBJ databases">
        <title>Complete sequence of chromosome of Nostoc punctiforme ATCC 29133.</title>
        <authorList>
            <consortium name="US DOE Joint Genome Institute"/>
            <person name="Copeland A."/>
            <person name="Lucas S."/>
            <person name="Lapidus A."/>
            <person name="Glavina del Rio T."/>
            <person name="Dalin E."/>
            <person name="Tice H."/>
            <person name="Pitluck S."/>
            <person name="Chain P."/>
            <person name="Malfatti S."/>
            <person name="Shin M."/>
            <person name="Vergez L."/>
            <person name="Schmutz J."/>
            <person name="Larimer F."/>
            <person name="Land M."/>
            <person name="Hauser L."/>
            <person name="Kyrpides N."/>
            <person name="Kim E."/>
            <person name="Meeks J.C."/>
            <person name="Elhai J."/>
            <person name="Campbell E.L."/>
            <person name="Thiel T."/>
            <person name="Longmire J."/>
            <person name="Potts M."/>
            <person name="Atlas R."/>
        </authorList>
    </citation>
    <scope>NUCLEOTIDE SEQUENCE [LARGE SCALE GENOMIC DNA]</scope>
    <source>
        <strain evidence="4">ATCC 29133 / PCC 73102</strain>
    </source>
</reference>
<dbReference type="PhylomeDB" id="B2J8Z8"/>
<dbReference type="STRING" id="63737.Npun_R5713"/>
<dbReference type="Gene3D" id="3.40.50.2000">
    <property type="entry name" value="Glycogen Phosphorylase B"/>
    <property type="match status" value="2"/>
</dbReference>
<dbReference type="KEGG" id="npu:Npun_R5713"/>
<reference evidence="3 4" key="2">
    <citation type="journal article" date="2013" name="Plant Physiol.">
        <title>A Nostoc punctiforme Sugar Transporter Necessary to Establish a Cyanobacterium-Plant Symbiosis.</title>
        <authorList>
            <person name="Ekman M."/>
            <person name="Picossi S."/>
            <person name="Campbell E.L."/>
            <person name="Meeks J.C."/>
            <person name="Flores E."/>
        </authorList>
    </citation>
    <scope>NUCLEOTIDE SEQUENCE [LARGE SCALE GENOMIC DNA]</scope>
    <source>
        <strain evidence="4">ATCC 29133 / PCC 73102</strain>
    </source>
</reference>
<dbReference type="CAZy" id="GT4">
    <property type="family name" value="Glycosyltransferase Family 4"/>
</dbReference>
<name>B2J8Z8_NOSP7</name>
<dbReference type="eggNOG" id="COG0438">
    <property type="taxonomic scope" value="Bacteria"/>
</dbReference>
<dbReference type="Pfam" id="PF00534">
    <property type="entry name" value="Glycos_transf_1"/>
    <property type="match status" value="1"/>
</dbReference>
<dbReference type="HOGENOM" id="CLU_009583_35_0_3"/>
<dbReference type="SUPFAM" id="SSF53756">
    <property type="entry name" value="UDP-Glycosyltransferase/glycogen phosphorylase"/>
    <property type="match status" value="1"/>
</dbReference>
<keyword evidence="3" id="KW-0808">Transferase</keyword>
<dbReference type="CDD" id="cd03801">
    <property type="entry name" value="GT4_PimA-like"/>
    <property type="match status" value="1"/>
</dbReference>
<protein>
    <submittedName>
        <fullName evidence="3">Glycosyl transferase, group 1</fullName>
    </submittedName>
</protein>
<dbReference type="Pfam" id="PF13439">
    <property type="entry name" value="Glyco_transf_4"/>
    <property type="match status" value="1"/>
</dbReference>
<gene>
    <name evidence="3" type="ordered locus">Npun_R5713</name>
</gene>
<dbReference type="InterPro" id="IPR001296">
    <property type="entry name" value="Glyco_trans_1"/>
</dbReference>
<feature type="domain" description="Glycosyl transferase family 1" evidence="1">
    <location>
        <begin position="209"/>
        <end position="368"/>
    </location>
</feature>
<feature type="domain" description="Glycosyltransferase subfamily 4-like N-terminal" evidence="2">
    <location>
        <begin position="57"/>
        <end position="202"/>
    </location>
</feature>
<evidence type="ECO:0000313" key="4">
    <source>
        <dbReference type="Proteomes" id="UP000001191"/>
    </source>
</evidence>
<dbReference type="EMBL" id="CP001037">
    <property type="protein sequence ID" value="ACC84014.1"/>
    <property type="molecule type" value="Genomic_DNA"/>
</dbReference>
<dbReference type="PANTHER" id="PTHR45947:SF13">
    <property type="entry name" value="TRANSFERASE"/>
    <property type="match status" value="1"/>
</dbReference>
<sequence length="400" mass="45146">MKVLLIHNRYQFAGGEDGVVKAEQSLLKAHGHQVSLLEVSNHDIKNTWDKVATGISAIYSYSAKQQVRIQISQLRPDVVHVHNFFPLLSPSIYDACREYGLSIVQTLHNYRLACPKAIPFRDAKVCVDCFGQKVPWSSVLHGCYRNSRIQSSIIAAMNSWHGLRGTWQEQVDAYIVFTQFQKDKMLQAGLPAEKFYIKPNFVFAPDSRNQNGKDSDYLLFVGRLSEEKGVSILIDAYVQNNLSTPLKIVGDGPCYEKLQQQIKNTDSENFIEFLGFQDKSTVLALMQNARFLIFPSIWYEGFPLTIAEAFACGLPVLVSKLGSMGEIVEDGVTGLHFEAGNQTDMAAKILWATTHPEIMRTMGKNAHQVYKAKYAPEANYQQLMAIYQQVINKKNIVSHW</sequence>
<keyword evidence="4" id="KW-1185">Reference proteome</keyword>
<evidence type="ECO:0000313" key="3">
    <source>
        <dbReference type="EMBL" id="ACC84014.1"/>
    </source>
</evidence>
<proteinExistence type="predicted"/>
<dbReference type="EnsemblBacteria" id="ACC84014">
    <property type="protein sequence ID" value="ACC84014"/>
    <property type="gene ID" value="Npun_R5713"/>
</dbReference>